<evidence type="ECO:0000313" key="2">
    <source>
        <dbReference type="EMBL" id="KAB0885703.1"/>
    </source>
</evidence>
<reference evidence="3 4" key="1">
    <citation type="submission" date="2016-12" db="EMBL/GenBank/DDBJ databases">
        <title>Analysis of the Molecular Diversity Among Cronobacter Species Isolated from Filth Flies Using a Pan Genomic DNA Microarray.</title>
        <authorList>
            <person name="Pava-Ripoll M."/>
            <person name="Tall B."/>
            <person name="Farber J."/>
            <person name="Fanning S."/>
            <person name="Lehner A."/>
            <person name="Stephan R."/>
            <person name="Pagotto F."/>
            <person name="Iverson C."/>
            <person name="Ziobro G."/>
            <person name="Miller A."/>
            <person name="Pearson R."/>
            <person name="Yan Q."/>
            <person name="Kim M."/>
            <person name="Jeong S."/>
            <person name="Park J."/>
            <person name="Jun S."/>
            <person name="Choi H."/>
            <person name="Chung T."/>
            <person name="Yoo Y."/>
            <person name="Park E."/>
            <person name="Hwang S."/>
            <person name="Lee B."/>
            <person name="Sathyamoorthy V."/>
            <person name="Carter L."/>
            <person name="Mammel M."/>
            <person name="Jackson S."/>
            <person name="Kothary M."/>
            <person name="Patel I."/>
            <person name="Grim C."/>
            <person name="Gopinath G."/>
            <person name="Gangiredla J."/>
            <person name="Chase H."/>
        </authorList>
    </citation>
    <scope>NUCLEOTIDE SEQUENCE [LARGE SCALE GENOMIC DNA]</scope>
    <source>
        <strain evidence="3 4">MOD1-Md1s</strain>
    </source>
</reference>
<comment type="caution">
    <text evidence="3">The sequence shown here is derived from an EMBL/GenBank/DDBJ whole genome shotgun (WGS) entry which is preliminary data.</text>
</comment>
<keyword evidence="5" id="KW-1185">Reference proteome</keyword>
<evidence type="ECO:0000256" key="1">
    <source>
        <dbReference type="SAM" id="Phobius"/>
    </source>
</evidence>
<organism evidence="3 4">
    <name type="scientific">Cronobacter muytjensii</name>
    <dbReference type="NCBI Taxonomy" id="413501"/>
    <lineage>
        <taxon>Bacteria</taxon>
        <taxon>Pseudomonadati</taxon>
        <taxon>Pseudomonadota</taxon>
        <taxon>Gammaproteobacteria</taxon>
        <taxon>Enterobacterales</taxon>
        <taxon>Enterobacteriaceae</taxon>
        <taxon>Cronobacter</taxon>
    </lineage>
</organism>
<evidence type="ECO:0000313" key="4">
    <source>
        <dbReference type="Proteomes" id="UP000244378"/>
    </source>
</evidence>
<evidence type="ECO:0000313" key="5">
    <source>
        <dbReference type="Proteomes" id="UP000469927"/>
    </source>
</evidence>
<accession>A0A2T7ATH2</accession>
<evidence type="ECO:0000313" key="3">
    <source>
        <dbReference type="EMBL" id="PUX14784.1"/>
    </source>
</evidence>
<dbReference type="Proteomes" id="UP000469927">
    <property type="component" value="Unassembled WGS sequence"/>
</dbReference>
<name>A0A2T7ATH2_9ENTR</name>
<feature type="transmembrane region" description="Helical" evidence="1">
    <location>
        <begin position="47"/>
        <end position="69"/>
    </location>
</feature>
<dbReference type="AlphaFoldDB" id="A0A2T7ATH2"/>
<sequence>MKYLLIIVAWVVTLFIFIKSFYAFIPAETQYAFAEFMGCYGDENVMDFILYVFTCTGVVVSTLLLYFFLQLIKCK</sequence>
<gene>
    <name evidence="3" type="ORF">AUN14_10490</name>
    <name evidence="2" type="ORF">FZI19_02235</name>
</gene>
<protein>
    <submittedName>
        <fullName evidence="3">Uncharacterized protein</fullName>
    </submittedName>
</protein>
<keyword evidence="1" id="KW-1133">Transmembrane helix</keyword>
<dbReference type="Proteomes" id="UP000244378">
    <property type="component" value="Unassembled WGS sequence"/>
</dbReference>
<reference evidence="2 5" key="2">
    <citation type="submission" date="2019-08" db="EMBL/GenBank/DDBJ databases">
        <title>Prevalence, distribution, and phylogeny of type two toxin-antitoxin genes possessed by Cronobacter species where C. sakazakii homologs follow sequence type lineages.</title>
        <authorList>
            <person name="Finkelstein S."/>
            <person name="Negrete F."/>
            <person name="Jang H."/>
            <person name="Gopinath G.R."/>
            <person name="Tall B.D."/>
        </authorList>
    </citation>
    <scope>NUCLEOTIDE SEQUENCE [LARGE SCALE GENOMIC DNA]</scope>
    <source>
        <strain evidence="2 5">MOD1_GK1257</strain>
    </source>
</reference>
<proteinExistence type="predicted"/>
<keyword evidence="1" id="KW-0812">Transmembrane</keyword>
<keyword evidence="1" id="KW-0472">Membrane</keyword>
<dbReference type="EMBL" id="MSAE01000019">
    <property type="protein sequence ID" value="PUX14784.1"/>
    <property type="molecule type" value="Genomic_DNA"/>
</dbReference>
<dbReference type="EMBL" id="WAGD01000007">
    <property type="protein sequence ID" value="KAB0885703.1"/>
    <property type="molecule type" value="Genomic_DNA"/>
</dbReference>
<dbReference type="OrthoDB" id="6631564at2"/>